<dbReference type="PANTHER" id="PTHR42812">
    <property type="entry name" value="BETA-XYLOSIDASE"/>
    <property type="match status" value="1"/>
</dbReference>
<evidence type="ECO:0000256" key="3">
    <source>
        <dbReference type="ARBA" id="ARBA00023295"/>
    </source>
</evidence>
<dbReference type="GO" id="GO:0005975">
    <property type="term" value="P:carbohydrate metabolic process"/>
    <property type="evidence" value="ECO:0007669"/>
    <property type="project" value="InterPro"/>
</dbReference>
<dbReference type="Gene3D" id="2.115.10.20">
    <property type="entry name" value="Glycosyl hydrolase domain, family 43"/>
    <property type="match status" value="1"/>
</dbReference>
<evidence type="ECO:0000256" key="4">
    <source>
        <dbReference type="PIRSR" id="PIRSR606710-2"/>
    </source>
</evidence>
<organism evidence="6 7">
    <name type="scientific">Flavobacterium flevense</name>
    <dbReference type="NCBI Taxonomy" id="983"/>
    <lineage>
        <taxon>Bacteria</taxon>
        <taxon>Pseudomonadati</taxon>
        <taxon>Bacteroidota</taxon>
        <taxon>Flavobacteriia</taxon>
        <taxon>Flavobacteriales</taxon>
        <taxon>Flavobacteriaceae</taxon>
        <taxon>Flavobacterium</taxon>
    </lineage>
</organism>
<dbReference type="InterPro" id="IPR006710">
    <property type="entry name" value="Glyco_hydro_43"/>
</dbReference>
<proteinExistence type="inferred from homology"/>
<protein>
    <submittedName>
        <fullName evidence="6">Beta-xylosidase</fullName>
    </submittedName>
</protein>
<dbReference type="AlphaFoldDB" id="A0A4Y4AWU4"/>
<accession>A0A4Y4AWU4</accession>
<dbReference type="InterPro" id="IPR023296">
    <property type="entry name" value="Glyco_hydro_beta-prop_sf"/>
</dbReference>
<sequence>MGKTKIKIFKMNKLNFKTIISSVIFISMLVGCKESHSQTTNNNKDYFSYQNPIKNGIDPKGLRDCQVFRDGDSWYMTGTSYPHWGRQETKGELNKGVALYKSKDLNNWEFIKYIVKAGDKNKWYHRRFWAPEIQKVKGKYYALFNCNNDELGFPGQHPGYAVSDHIEGPYKIVTEKKPLCDGNDLTFFEDKDGKVWAFWNRGREFGIGFAQIDLATGTFLTEPKSAIKPSPVDYDYDKNGEVLKVPGYDGRLIPKVKKYHDWDAIGIEGAYVIENNGTYYLFYSSWTRGYEIGYATATNIQGPWVKNERNPFYGAQSKQACKKNGFEYTGDPKNPFNQVGHNAIFKGPDGRYWLSCHGIIPSKNDEKPFLVIDPIWFDEQGRVQSNGPTYTEQKVILNK</sequence>
<dbReference type="STRING" id="983.SAMN05443543_11439"/>
<comment type="caution">
    <text evidence="6">The sequence shown here is derived from an EMBL/GenBank/DDBJ whole genome shotgun (WGS) entry which is preliminary data.</text>
</comment>
<evidence type="ECO:0000256" key="1">
    <source>
        <dbReference type="ARBA" id="ARBA00009865"/>
    </source>
</evidence>
<dbReference type="PROSITE" id="PS51257">
    <property type="entry name" value="PROKAR_LIPOPROTEIN"/>
    <property type="match status" value="1"/>
</dbReference>
<name>A0A4Y4AWU4_9FLAO</name>
<dbReference type="Proteomes" id="UP000316775">
    <property type="component" value="Unassembled WGS sequence"/>
</dbReference>
<dbReference type="SUPFAM" id="SSF75005">
    <property type="entry name" value="Arabinanase/levansucrase/invertase"/>
    <property type="match status" value="1"/>
</dbReference>
<dbReference type="Pfam" id="PF04616">
    <property type="entry name" value="Glyco_hydro_43"/>
    <property type="match status" value="1"/>
</dbReference>
<dbReference type="PANTHER" id="PTHR42812:SF5">
    <property type="entry name" value="ENDO-ARABINASE"/>
    <property type="match status" value="1"/>
</dbReference>
<feature type="site" description="Important for catalytic activity, responsible for pKa modulation of the active site Glu and correct orientation of both the proton donor and substrate" evidence="4">
    <location>
        <position position="184"/>
    </location>
</feature>
<dbReference type="OrthoDB" id="1016412at2"/>
<comment type="similarity">
    <text evidence="1 5">Belongs to the glycosyl hydrolase 43 family.</text>
</comment>
<dbReference type="GO" id="GO:0004553">
    <property type="term" value="F:hydrolase activity, hydrolyzing O-glycosyl compounds"/>
    <property type="evidence" value="ECO:0007669"/>
    <property type="project" value="InterPro"/>
</dbReference>
<keyword evidence="2 5" id="KW-0378">Hydrolase</keyword>
<evidence type="ECO:0000256" key="5">
    <source>
        <dbReference type="RuleBase" id="RU361187"/>
    </source>
</evidence>
<evidence type="ECO:0000313" key="6">
    <source>
        <dbReference type="EMBL" id="GEC72586.1"/>
    </source>
</evidence>
<keyword evidence="7" id="KW-1185">Reference proteome</keyword>
<gene>
    <name evidence="6" type="ORF">FFL01_21250</name>
</gene>
<evidence type="ECO:0000256" key="2">
    <source>
        <dbReference type="ARBA" id="ARBA00022801"/>
    </source>
</evidence>
<keyword evidence="3 5" id="KW-0326">Glycosidase</keyword>
<evidence type="ECO:0000313" key="7">
    <source>
        <dbReference type="Proteomes" id="UP000316775"/>
    </source>
</evidence>
<reference evidence="6 7" key="1">
    <citation type="submission" date="2019-06" db="EMBL/GenBank/DDBJ databases">
        <title>Whole genome shotgun sequence of Flavobacterium flevense NBRC 14960.</title>
        <authorList>
            <person name="Hosoyama A."/>
            <person name="Uohara A."/>
            <person name="Ohji S."/>
            <person name="Ichikawa N."/>
        </authorList>
    </citation>
    <scope>NUCLEOTIDE SEQUENCE [LARGE SCALE GENOMIC DNA]</scope>
    <source>
        <strain evidence="6 7">NBRC 14960</strain>
    </source>
</reference>
<dbReference type="InterPro" id="IPR051795">
    <property type="entry name" value="Glycosyl_Hydrlase_43"/>
</dbReference>
<dbReference type="EMBL" id="BJNP01000022">
    <property type="protein sequence ID" value="GEC72586.1"/>
    <property type="molecule type" value="Genomic_DNA"/>
</dbReference>